<dbReference type="NCBIfam" id="TIGR00229">
    <property type="entry name" value="sensory_box"/>
    <property type="match status" value="1"/>
</dbReference>
<keyword evidence="8" id="KW-0902">Two-component regulatory system</keyword>
<dbReference type="InterPro" id="IPR004358">
    <property type="entry name" value="Sig_transdc_His_kin-like_C"/>
</dbReference>
<comment type="catalytic activity">
    <reaction evidence="1">
        <text>ATP + protein L-histidine = ADP + protein N-phospho-L-histidine.</text>
        <dbReference type="EC" id="2.7.13.3"/>
    </reaction>
</comment>
<dbReference type="PRINTS" id="PR00344">
    <property type="entry name" value="BCTRLSENSOR"/>
</dbReference>
<protein>
    <recommendedName>
        <fullName evidence="2">histidine kinase</fullName>
        <ecNumber evidence="2">2.7.13.3</ecNumber>
    </recommendedName>
</protein>
<dbReference type="PROSITE" id="PS50113">
    <property type="entry name" value="PAC"/>
    <property type="match status" value="1"/>
</dbReference>
<feature type="transmembrane region" description="Helical" evidence="9">
    <location>
        <begin position="90"/>
        <end position="108"/>
    </location>
</feature>
<evidence type="ECO:0000256" key="9">
    <source>
        <dbReference type="SAM" id="Phobius"/>
    </source>
</evidence>
<keyword evidence="5" id="KW-0547">Nucleotide-binding</keyword>
<sequence>MSIYKRRAQLFCSDGVAWLAAVAVGSTIFITHSYLDFDVAPTLFYFTLLFMSANIFPVPLFIAVAAGCIIHLTVSFILDAGYRDHGLIGAFVRCLIALITTSLLALHSKRANETLRRNAAFFIGAQKLSHTGSVGFTLGAENNVSVSWSEESSRIFEYPPLVTPTLKMVKARTHPDDLPLIDGVLEQAARHQDLIEVEHRLVMPDGRVKFVQMIASPLFKHGSRCEYVGALMDVTAARQAEEALFHSQATLAHVTRLSSMGELAASIAHEINQPLAAVITSGESCKRWINRPEPNLEEARRSLDRVIQNSARVSDVITCIRALSRQSEVQRNTERFDDIVKDSLTLMQHDIALHEVRPHAQLGAPEALIKGDRVQLQQVIINLIINACQAMANVHDRPRTLRISTSLQQNEAVLQITDSGAGIAEDILPSLFDPFFTTKPTGLGMGLSICRSIIEFHGGHICVDSTEGVGTQFRFTLPLHDVRHEPCAFPTPSTVYKGLEQ</sequence>
<keyword evidence="9" id="KW-0472">Membrane</keyword>
<reference evidence="12 13" key="1">
    <citation type="submission" date="2024-10" db="EMBL/GenBank/DDBJ databases">
        <title>Whole genome of Pseudomonas sp Strain RB5.</title>
        <authorList>
            <person name="Selami N."/>
        </authorList>
    </citation>
    <scope>NUCLEOTIDE SEQUENCE [LARGE SCALE GENOMIC DNA]</scope>
    <source>
        <strain evidence="12 13">RB5</strain>
    </source>
</reference>
<dbReference type="InterPro" id="IPR000014">
    <property type="entry name" value="PAS"/>
</dbReference>
<feature type="transmembrane region" description="Helical" evidence="9">
    <location>
        <begin position="55"/>
        <end position="78"/>
    </location>
</feature>
<feature type="domain" description="PAC" evidence="11">
    <location>
        <begin position="195"/>
        <end position="246"/>
    </location>
</feature>
<keyword evidence="7" id="KW-0067">ATP-binding</keyword>
<evidence type="ECO:0000313" key="13">
    <source>
        <dbReference type="Proteomes" id="UP001605918"/>
    </source>
</evidence>
<evidence type="ECO:0000256" key="4">
    <source>
        <dbReference type="ARBA" id="ARBA00022679"/>
    </source>
</evidence>
<evidence type="ECO:0000256" key="2">
    <source>
        <dbReference type="ARBA" id="ARBA00012438"/>
    </source>
</evidence>
<dbReference type="SUPFAM" id="SSF55785">
    <property type="entry name" value="PYP-like sensor domain (PAS domain)"/>
    <property type="match status" value="1"/>
</dbReference>
<evidence type="ECO:0000256" key="8">
    <source>
        <dbReference type="ARBA" id="ARBA00023012"/>
    </source>
</evidence>
<dbReference type="Pfam" id="PF08447">
    <property type="entry name" value="PAS_3"/>
    <property type="match status" value="1"/>
</dbReference>
<dbReference type="InterPro" id="IPR003661">
    <property type="entry name" value="HisK_dim/P_dom"/>
</dbReference>
<gene>
    <name evidence="12" type="ORF">ACGSLL_16385</name>
</gene>
<keyword evidence="3" id="KW-0597">Phosphoprotein</keyword>
<evidence type="ECO:0000256" key="7">
    <source>
        <dbReference type="ARBA" id="ARBA00022840"/>
    </source>
</evidence>
<evidence type="ECO:0000313" key="12">
    <source>
        <dbReference type="EMBL" id="MFG6205941.1"/>
    </source>
</evidence>
<dbReference type="SMART" id="SM00387">
    <property type="entry name" value="HATPase_c"/>
    <property type="match status" value="1"/>
</dbReference>
<evidence type="ECO:0000256" key="6">
    <source>
        <dbReference type="ARBA" id="ARBA00022777"/>
    </source>
</evidence>
<evidence type="ECO:0000256" key="3">
    <source>
        <dbReference type="ARBA" id="ARBA00022553"/>
    </source>
</evidence>
<evidence type="ECO:0000256" key="5">
    <source>
        <dbReference type="ARBA" id="ARBA00022741"/>
    </source>
</evidence>
<dbReference type="CDD" id="cd00130">
    <property type="entry name" value="PAS"/>
    <property type="match status" value="1"/>
</dbReference>
<dbReference type="SUPFAM" id="SSF55874">
    <property type="entry name" value="ATPase domain of HSP90 chaperone/DNA topoisomerase II/histidine kinase"/>
    <property type="match status" value="1"/>
</dbReference>
<dbReference type="Gene3D" id="3.30.565.10">
    <property type="entry name" value="Histidine kinase-like ATPase, C-terminal domain"/>
    <property type="match status" value="1"/>
</dbReference>
<organism evidence="12 13">
    <name type="scientific">Pseudomonas retamae</name>
    <dbReference type="NCBI Taxonomy" id="702110"/>
    <lineage>
        <taxon>Bacteria</taxon>
        <taxon>Pseudomonadati</taxon>
        <taxon>Pseudomonadota</taxon>
        <taxon>Gammaproteobacteria</taxon>
        <taxon>Pseudomonadales</taxon>
        <taxon>Pseudomonadaceae</taxon>
        <taxon>Pseudomonas</taxon>
    </lineage>
</organism>
<dbReference type="EMBL" id="JBIEIL010000007">
    <property type="protein sequence ID" value="MFG6205941.1"/>
    <property type="molecule type" value="Genomic_DNA"/>
</dbReference>
<keyword evidence="13" id="KW-1185">Reference proteome</keyword>
<accession>A0ABW7DD12</accession>
<dbReference type="Gene3D" id="1.10.287.130">
    <property type="match status" value="1"/>
</dbReference>
<keyword evidence="6 12" id="KW-0418">Kinase</keyword>
<feature type="domain" description="Histidine kinase" evidence="10">
    <location>
        <begin position="266"/>
        <end position="481"/>
    </location>
</feature>
<dbReference type="SUPFAM" id="SSF47384">
    <property type="entry name" value="Homodimeric domain of signal transducing histidine kinase"/>
    <property type="match status" value="1"/>
</dbReference>
<evidence type="ECO:0000259" key="10">
    <source>
        <dbReference type="PROSITE" id="PS50109"/>
    </source>
</evidence>
<keyword evidence="9" id="KW-0812">Transmembrane</keyword>
<dbReference type="PANTHER" id="PTHR43065:SF10">
    <property type="entry name" value="PEROXIDE STRESS-ACTIVATED HISTIDINE KINASE MAK3"/>
    <property type="match status" value="1"/>
</dbReference>
<keyword evidence="4" id="KW-0808">Transferase</keyword>
<dbReference type="InterPro" id="IPR035965">
    <property type="entry name" value="PAS-like_dom_sf"/>
</dbReference>
<dbReference type="PROSITE" id="PS50109">
    <property type="entry name" value="HIS_KIN"/>
    <property type="match status" value="1"/>
</dbReference>
<dbReference type="InterPro" id="IPR036097">
    <property type="entry name" value="HisK_dim/P_sf"/>
</dbReference>
<name>A0ABW7DD12_9PSED</name>
<dbReference type="Pfam" id="PF00512">
    <property type="entry name" value="HisKA"/>
    <property type="match status" value="1"/>
</dbReference>
<dbReference type="InterPro" id="IPR013655">
    <property type="entry name" value="PAS_fold_3"/>
</dbReference>
<dbReference type="GO" id="GO:0016301">
    <property type="term" value="F:kinase activity"/>
    <property type="evidence" value="ECO:0007669"/>
    <property type="project" value="UniProtKB-KW"/>
</dbReference>
<dbReference type="PANTHER" id="PTHR43065">
    <property type="entry name" value="SENSOR HISTIDINE KINASE"/>
    <property type="match status" value="1"/>
</dbReference>
<evidence type="ECO:0000256" key="1">
    <source>
        <dbReference type="ARBA" id="ARBA00000085"/>
    </source>
</evidence>
<dbReference type="RefSeq" id="WP_258449079.1">
    <property type="nucleotide sequence ID" value="NZ_JBIEIL010000007.1"/>
</dbReference>
<dbReference type="InterPro" id="IPR036890">
    <property type="entry name" value="HATPase_C_sf"/>
</dbReference>
<comment type="caution">
    <text evidence="12">The sequence shown here is derived from an EMBL/GenBank/DDBJ whole genome shotgun (WGS) entry which is preliminary data.</text>
</comment>
<proteinExistence type="predicted"/>
<dbReference type="InterPro" id="IPR005467">
    <property type="entry name" value="His_kinase_dom"/>
</dbReference>
<feature type="transmembrane region" description="Helical" evidence="9">
    <location>
        <begin position="16"/>
        <end position="35"/>
    </location>
</feature>
<dbReference type="CDD" id="cd00082">
    <property type="entry name" value="HisKA"/>
    <property type="match status" value="1"/>
</dbReference>
<dbReference type="InterPro" id="IPR003594">
    <property type="entry name" value="HATPase_dom"/>
</dbReference>
<dbReference type="InterPro" id="IPR000700">
    <property type="entry name" value="PAS-assoc_C"/>
</dbReference>
<dbReference type="SMART" id="SM00388">
    <property type="entry name" value="HisKA"/>
    <property type="match status" value="1"/>
</dbReference>
<dbReference type="EC" id="2.7.13.3" evidence="2"/>
<keyword evidence="9" id="KW-1133">Transmembrane helix</keyword>
<evidence type="ECO:0000259" key="11">
    <source>
        <dbReference type="PROSITE" id="PS50113"/>
    </source>
</evidence>
<dbReference type="Pfam" id="PF02518">
    <property type="entry name" value="HATPase_c"/>
    <property type="match status" value="1"/>
</dbReference>
<dbReference type="Proteomes" id="UP001605918">
    <property type="component" value="Unassembled WGS sequence"/>
</dbReference>
<dbReference type="Gene3D" id="3.30.450.20">
    <property type="entry name" value="PAS domain"/>
    <property type="match status" value="1"/>
</dbReference>